<keyword evidence="3" id="KW-1185">Reference proteome</keyword>
<gene>
    <name evidence="2" type="ORF">WOLCODRAFT_135329</name>
</gene>
<feature type="compositionally biased region" description="Pro residues" evidence="1">
    <location>
        <begin position="335"/>
        <end position="345"/>
    </location>
</feature>
<feature type="compositionally biased region" description="Polar residues" evidence="1">
    <location>
        <begin position="297"/>
        <end position="308"/>
    </location>
</feature>
<dbReference type="GO" id="GO:0008289">
    <property type="term" value="F:lipid binding"/>
    <property type="evidence" value="ECO:0007669"/>
    <property type="project" value="TreeGrafter"/>
</dbReference>
<dbReference type="GO" id="GO:0036286">
    <property type="term" value="C:eisosome filament"/>
    <property type="evidence" value="ECO:0007669"/>
    <property type="project" value="TreeGrafter"/>
</dbReference>
<dbReference type="GO" id="GO:0006897">
    <property type="term" value="P:endocytosis"/>
    <property type="evidence" value="ECO:0007669"/>
    <property type="project" value="TreeGrafter"/>
</dbReference>
<dbReference type="PANTHER" id="PTHR31962">
    <property type="entry name" value="SPHINGOLIPID LONG CHAIN BASE-RESPONSIVE PROTEIN PIL1"/>
    <property type="match status" value="1"/>
</dbReference>
<dbReference type="Proteomes" id="UP000218811">
    <property type="component" value="Unassembled WGS sequence"/>
</dbReference>
<dbReference type="OMA" id="HHQLRSF"/>
<feature type="compositionally biased region" description="Basic and acidic residues" evidence="1">
    <location>
        <begin position="473"/>
        <end position="496"/>
    </location>
</feature>
<dbReference type="OrthoDB" id="5599269at2759"/>
<sequence>MSDFLSQITGRAQNALKQAGLTGQPGDSENARGGILKSHAVESIHHQLRSFQQQYSNSVAPVQKIITTEKGVALDFDSLASDSHAHSKELYMWGQREEPDIKDVTDRLAWINYIEGSLAQTLAQKLDASRAPFKALRDAENNLSGRRNIRASLHNQIARVEHDQQRGSQQRLAELRQQLHQAEVNDEPQEKEIELLKRKAIRDSENLKWQASREYAEKLLLLSQASSAVLKALPTIPPGDHQYHGAETTASVRAALQQALDNYKLGDIVLPLQTPVELARSDTRSFGETHAQELSRINTAGTSVQPNIPLTPPPTVGGSALPPAQSQGSNSSYASPPPSNSPPLLPTRGSPTQMASSPPVGTQSPPLNPMALNQAPAPIPVTTSSSSPVVAPNPTDPAVKIPSITPTVAETGVPKSAGSDGPGPASGSIHDLKQPSPVATKDTVAGQDTEGPYGTGSLPRYVGPSGESSSGAEKPEKYESAEEEKKRLEREERERLLASGATTDNQQAPGDDSELPPYQEFTE</sequence>
<dbReference type="EMBL" id="KB467831">
    <property type="protein sequence ID" value="PCH33799.1"/>
    <property type="molecule type" value="Genomic_DNA"/>
</dbReference>
<evidence type="ECO:0000313" key="2">
    <source>
        <dbReference type="EMBL" id="PCH33799.1"/>
    </source>
</evidence>
<evidence type="ECO:0000256" key="1">
    <source>
        <dbReference type="SAM" id="MobiDB-lite"/>
    </source>
</evidence>
<reference evidence="2 3" key="1">
    <citation type="journal article" date="2012" name="Science">
        <title>The Paleozoic origin of enzymatic lignin decomposition reconstructed from 31 fungal genomes.</title>
        <authorList>
            <person name="Floudas D."/>
            <person name="Binder M."/>
            <person name="Riley R."/>
            <person name="Barry K."/>
            <person name="Blanchette R.A."/>
            <person name="Henrissat B."/>
            <person name="Martinez A.T."/>
            <person name="Otillar R."/>
            <person name="Spatafora J.W."/>
            <person name="Yadav J.S."/>
            <person name="Aerts A."/>
            <person name="Benoit I."/>
            <person name="Boyd A."/>
            <person name="Carlson A."/>
            <person name="Copeland A."/>
            <person name="Coutinho P.M."/>
            <person name="de Vries R.P."/>
            <person name="Ferreira P."/>
            <person name="Findley K."/>
            <person name="Foster B."/>
            <person name="Gaskell J."/>
            <person name="Glotzer D."/>
            <person name="Gorecki P."/>
            <person name="Heitman J."/>
            <person name="Hesse C."/>
            <person name="Hori C."/>
            <person name="Igarashi K."/>
            <person name="Jurgens J.A."/>
            <person name="Kallen N."/>
            <person name="Kersten P."/>
            <person name="Kohler A."/>
            <person name="Kuees U."/>
            <person name="Kumar T.K.A."/>
            <person name="Kuo A."/>
            <person name="LaButti K."/>
            <person name="Larrondo L.F."/>
            <person name="Lindquist E."/>
            <person name="Ling A."/>
            <person name="Lombard V."/>
            <person name="Lucas S."/>
            <person name="Lundell T."/>
            <person name="Martin R."/>
            <person name="McLaughlin D.J."/>
            <person name="Morgenstern I."/>
            <person name="Morin E."/>
            <person name="Murat C."/>
            <person name="Nagy L.G."/>
            <person name="Nolan M."/>
            <person name="Ohm R.A."/>
            <person name="Patyshakuliyeva A."/>
            <person name="Rokas A."/>
            <person name="Ruiz-Duenas F.J."/>
            <person name="Sabat G."/>
            <person name="Salamov A."/>
            <person name="Samejima M."/>
            <person name="Schmutz J."/>
            <person name="Slot J.C."/>
            <person name="St John F."/>
            <person name="Stenlid J."/>
            <person name="Sun H."/>
            <person name="Sun S."/>
            <person name="Syed K."/>
            <person name="Tsang A."/>
            <person name="Wiebenga A."/>
            <person name="Young D."/>
            <person name="Pisabarro A."/>
            <person name="Eastwood D.C."/>
            <person name="Martin F."/>
            <person name="Cullen D."/>
            <person name="Grigoriev I.V."/>
            <person name="Hibbett D.S."/>
        </authorList>
    </citation>
    <scope>NUCLEOTIDE SEQUENCE [LARGE SCALE GENOMIC DNA]</scope>
    <source>
        <strain evidence="2 3">MD-104</strain>
    </source>
</reference>
<feature type="compositionally biased region" description="Low complexity" evidence="1">
    <location>
        <begin position="416"/>
        <end position="428"/>
    </location>
</feature>
<feature type="region of interest" description="Disordered" evidence="1">
    <location>
        <begin position="297"/>
        <end position="523"/>
    </location>
</feature>
<dbReference type="STRING" id="742152.A0A2H3J4X9"/>
<accession>A0A2H3J4X9</accession>
<proteinExistence type="predicted"/>
<evidence type="ECO:0000313" key="3">
    <source>
        <dbReference type="Proteomes" id="UP000218811"/>
    </source>
</evidence>
<dbReference type="PANTHER" id="PTHR31962:SF1">
    <property type="entry name" value="SPHINGOLIPID LONG CHAIN BASE-RESPONSIVE PROTEIN PIL1"/>
    <property type="match status" value="1"/>
</dbReference>
<organism evidence="2 3">
    <name type="scientific">Wolfiporia cocos (strain MD-104)</name>
    <name type="common">Brown rot fungus</name>
    <dbReference type="NCBI Taxonomy" id="742152"/>
    <lineage>
        <taxon>Eukaryota</taxon>
        <taxon>Fungi</taxon>
        <taxon>Dikarya</taxon>
        <taxon>Basidiomycota</taxon>
        <taxon>Agaricomycotina</taxon>
        <taxon>Agaricomycetes</taxon>
        <taxon>Polyporales</taxon>
        <taxon>Phaeolaceae</taxon>
        <taxon>Wolfiporia</taxon>
    </lineage>
</organism>
<dbReference type="AlphaFoldDB" id="A0A2H3J4X9"/>
<feature type="compositionally biased region" description="Low complexity" evidence="1">
    <location>
        <begin position="380"/>
        <end position="393"/>
    </location>
</feature>
<dbReference type="Gene3D" id="1.20.1270.60">
    <property type="entry name" value="Arfaptin homology (AH) domain/BAR domain"/>
    <property type="match status" value="1"/>
</dbReference>
<dbReference type="GO" id="GO:0070941">
    <property type="term" value="P:eisosome assembly"/>
    <property type="evidence" value="ECO:0007669"/>
    <property type="project" value="TreeGrafter"/>
</dbReference>
<name>A0A2H3J4X9_WOLCO</name>
<protein>
    <recommendedName>
        <fullName evidence="4">Sphingolipid long chain base-responsive protein LSP1</fullName>
    </recommendedName>
</protein>
<dbReference type="Pfam" id="PF13805">
    <property type="entry name" value="Pil1"/>
    <property type="match status" value="1"/>
</dbReference>
<dbReference type="InterPro" id="IPR028245">
    <property type="entry name" value="PIL1/LSP1"/>
</dbReference>
<feature type="compositionally biased region" description="Polar residues" evidence="1">
    <location>
        <begin position="349"/>
        <end position="365"/>
    </location>
</feature>
<dbReference type="InterPro" id="IPR027267">
    <property type="entry name" value="AH/BAR_dom_sf"/>
</dbReference>
<dbReference type="GO" id="GO:0005886">
    <property type="term" value="C:plasma membrane"/>
    <property type="evidence" value="ECO:0007669"/>
    <property type="project" value="TreeGrafter"/>
</dbReference>
<evidence type="ECO:0008006" key="4">
    <source>
        <dbReference type="Google" id="ProtNLM"/>
    </source>
</evidence>